<proteinExistence type="predicted"/>
<dbReference type="RefSeq" id="WP_144233185.1">
    <property type="nucleotide sequence ID" value="NZ_BAABZD010000002.1"/>
</dbReference>
<organism evidence="1 3">
    <name type="scientific">Clostridium symbiosum</name>
    <name type="common">Bacteroides symbiosus</name>
    <dbReference type="NCBI Taxonomy" id="1512"/>
    <lineage>
        <taxon>Bacteria</taxon>
        <taxon>Bacillati</taxon>
        <taxon>Bacillota</taxon>
        <taxon>Clostridia</taxon>
        <taxon>Lachnospirales</taxon>
        <taxon>Lachnospiraceae</taxon>
        <taxon>Otoolea</taxon>
    </lineage>
</organism>
<gene>
    <name evidence="1" type="ORF">K5I21_15540</name>
    <name evidence="2" type="ORF">PM006_13075</name>
</gene>
<reference evidence="1" key="1">
    <citation type="journal article" date="2022" name="Cell Host Microbe">
        <title>Colonization of the live biotherapeutic product VE303 and modulation of the microbiota and metabolites in healthy volunteers.</title>
        <authorList>
            <person name="Dsouza M."/>
            <person name="Menon R."/>
            <person name="Crossette E."/>
            <person name="Bhattarai S.K."/>
            <person name="Schneider J."/>
            <person name="Kim Y.G."/>
            <person name="Reddy S."/>
            <person name="Caballero S."/>
            <person name="Felix C."/>
            <person name="Cornacchione L."/>
            <person name="Hendrickson J."/>
            <person name="Watson A.R."/>
            <person name="Minot S.S."/>
            <person name="Greenfield N."/>
            <person name="Schopf L."/>
            <person name="Szabady R."/>
            <person name="Patarroyo J."/>
            <person name="Smith W."/>
            <person name="Harrison P."/>
            <person name="Kuijper E.J."/>
            <person name="Kelly C.P."/>
            <person name="Olle B."/>
            <person name="Bobilev D."/>
            <person name="Silber J.L."/>
            <person name="Bucci V."/>
            <person name="Roberts B."/>
            <person name="Faith J."/>
            <person name="Norman J.M."/>
        </authorList>
    </citation>
    <scope>NUCLEOTIDE SEQUENCE</scope>
    <source>
        <strain evidence="1">VE303-04</strain>
    </source>
</reference>
<name>A0AAW5F5Y6_CLOSY</name>
<sequence length="339" mass="39692">MLKVFLKEKTVNKVKGSVFIGLFLLGVFALSMGVTDDHSSYTRIMMHELEKENKIDYLCIGASRVYRGIDPEILDHELGIRTFNAGSSSQRPEDTYFLLKAILEKRKVETVIYDINYGSFQQYPGDSTIRTHIVLDYMPFGINKIDYAKKVLGDTVYSLTTVSNILRYKEQWKTPQKMLHNLYMHLKDDAYKNFEYSNADNITEWYCGRGFVFSKAISNGEPYPLVPWNETELYPNQLDFFDKIIDLCQQHESRLLCISMPVQKSYLEREPRYDEIYDFFKKRCNERGVPYLDLNQMNFKDMGLSNTDYKDEVHLNGYGAEKVSRVLSQYLLYGEPYNE</sequence>
<dbReference type="Gene3D" id="3.40.50.1110">
    <property type="entry name" value="SGNH hydrolase"/>
    <property type="match status" value="1"/>
</dbReference>
<dbReference type="GeneID" id="57969537"/>
<accession>A0AAW5F5Y6</accession>
<comment type="caution">
    <text evidence="1">The sequence shown here is derived from an EMBL/GenBank/DDBJ whole genome shotgun (WGS) entry which is preliminary data.</text>
</comment>
<dbReference type="EMBL" id="JAINVB010000001">
    <property type="protein sequence ID" value="MCK0087263.1"/>
    <property type="molecule type" value="Genomic_DNA"/>
</dbReference>
<evidence type="ECO:0008006" key="4">
    <source>
        <dbReference type="Google" id="ProtNLM"/>
    </source>
</evidence>
<dbReference type="SUPFAM" id="SSF52266">
    <property type="entry name" value="SGNH hydrolase"/>
    <property type="match status" value="1"/>
</dbReference>
<dbReference type="EMBL" id="JAQLGM010000032">
    <property type="protein sequence ID" value="MDB2001135.1"/>
    <property type="molecule type" value="Genomic_DNA"/>
</dbReference>
<evidence type="ECO:0000313" key="3">
    <source>
        <dbReference type="Proteomes" id="UP001203136"/>
    </source>
</evidence>
<evidence type="ECO:0000313" key="1">
    <source>
        <dbReference type="EMBL" id="MCK0087263.1"/>
    </source>
</evidence>
<dbReference type="Proteomes" id="UP001203136">
    <property type="component" value="Unassembled WGS sequence"/>
</dbReference>
<reference evidence="2" key="2">
    <citation type="submission" date="2023-01" db="EMBL/GenBank/DDBJ databases">
        <title>Human gut microbiome strain richness.</title>
        <authorList>
            <person name="Chen-Liaw A."/>
        </authorList>
    </citation>
    <scope>NUCLEOTIDE SEQUENCE</scope>
    <source>
        <strain evidence="2">B1_m1001713B170214d0_201011</strain>
    </source>
</reference>
<dbReference type="Proteomes" id="UP001300871">
    <property type="component" value="Unassembled WGS sequence"/>
</dbReference>
<dbReference type="AlphaFoldDB" id="A0AAW5F5Y6"/>
<protein>
    <recommendedName>
        <fullName evidence="4">SGNH/GDSL hydrolase family protein</fullName>
    </recommendedName>
</protein>
<dbReference type="InterPro" id="IPR036514">
    <property type="entry name" value="SGNH_hydro_sf"/>
</dbReference>
<evidence type="ECO:0000313" key="2">
    <source>
        <dbReference type="EMBL" id="MDB2001135.1"/>
    </source>
</evidence>